<evidence type="ECO:0000313" key="4">
    <source>
        <dbReference type="Proteomes" id="UP000006727"/>
    </source>
</evidence>
<dbReference type="Proteomes" id="UP000006727">
    <property type="component" value="Chromosome 6"/>
</dbReference>
<keyword evidence="4" id="KW-1185">Reference proteome</keyword>
<dbReference type="InterPro" id="IPR000008">
    <property type="entry name" value="C2_dom"/>
</dbReference>
<dbReference type="EnsemblPlants" id="Pp3c6_3490V3.2">
    <property type="protein sequence ID" value="Pp3c6_3490V3.2"/>
    <property type="gene ID" value="Pp3c6_3490"/>
</dbReference>
<dbReference type="KEGG" id="ppp:112283472"/>
<evidence type="ECO:0000259" key="1">
    <source>
        <dbReference type="PROSITE" id="PS50004"/>
    </source>
</evidence>
<reference evidence="2 4" key="1">
    <citation type="journal article" date="2008" name="Science">
        <title>The Physcomitrella genome reveals evolutionary insights into the conquest of land by plants.</title>
        <authorList>
            <person name="Rensing S."/>
            <person name="Lang D."/>
            <person name="Zimmer A."/>
            <person name="Terry A."/>
            <person name="Salamov A."/>
            <person name="Shapiro H."/>
            <person name="Nishiyama T."/>
            <person name="Perroud P.-F."/>
            <person name="Lindquist E."/>
            <person name="Kamisugi Y."/>
            <person name="Tanahashi T."/>
            <person name="Sakakibara K."/>
            <person name="Fujita T."/>
            <person name="Oishi K."/>
            <person name="Shin-I T."/>
            <person name="Kuroki Y."/>
            <person name="Toyoda A."/>
            <person name="Suzuki Y."/>
            <person name="Hashimoto A."/>
            <person name="Yamaguchi K."/>
            <person name="Sugano A."/>
            <person name="Kohara Y."/>
            <person name="Fujiyama A."/>
            <person name="Anterola A."/>
            <person name="Aoki S."/>
            <person name="Ashton N."/>
            <person name="Barbazuk W.B."/>
            <person name="Barker E."/>
            <person name="Bennetzen J."/>
            <person name="Bezanilla M."/>
            <person name="Blankenship R."/>
            <person name="Cho S.H."/>
            <person name="Dutcher S."/>
            <person name="Estelle M."/>
            <person name="Fawcett J.A."/>
            <person name="Gundlach H."/>
            <person name="Hanada K."/>
            <person name="Heyl A."/>
            <person name="Hicks K.A."/>
            <person name="Hugh J."/>
            <person name="Lohr M."/>
            <person name="Mayer K."/>
            <person name="Melkozernov A."/>
            <person name="Murata T."/>
            <person name="Nelson D."/>
            <person name="Pils B."/>
            <person name="Prigge M."/>
            <person name="Reiss B."/>
            <person name="Renner T."/>
            <person name="Rombauts S."/>
            <person name="Rushton P."/>
            <person name="Sanderfoot A."/>
            <person name="Schween G."/>
            <person name="Shiu S.-H."/>
            <person name="Stueber K."/>
            <person name="Theodoulou F.L."/>
            <person name="Tu H."/>
            <person name="Van de Peer Y."/>
            <person name="Verrier P.J."/>
            <person name="Waters E."/>
            <person name="Wood A."/>
            <person name="Yang L."/>
            <person name="Cove D."/>
            <person name="Cuming A."/>
            <person name="Hasebe M."/>
            <person name="Lucas S."/>
            <person name="Mishler D.B."/>
            <person name="Reski R."/>
            <person name="Grigoriev I."/>
            <person name="Quatrano R.S."/>
            <person name="Boore J.L."/>
        </authorList>
    </citation>
    <scope>NUCLEOTIDE SEQUENCE [LARGE SCALE GENOMIC DNA]</scope>
    <source>
        <strain evidence="3 4">cv. Gransden 2004</strain>
    </source>
</reference>
<proteinExistence type="predicted"/>
<dbReference type="GeneID" id="112283472"/>
<dbReference type="PaxDb" id="3218-PP1S77_270V6.2"/>
<dbReference type="EnsemblPlants" id="Pp3c6_3490V3.1">
    <property type="protein sequence ID" value="Pp3c6_3490V3.1"/>
    <property type="gene ID" value="Pp3c6_3490"/>
</dbReference>
<dbReference type="RefSeq" id="XP_024377927.1">
    <property type="nucleotide sequence ID" value="XM_024522159.2"/>
</dbReference>
<protein>
    <recommendedName>
        <fullName evidence="1">C2 domain-containing protein</fullName>
    </recommendedName>
</protein>
<dbReference type="InterPro" id="IPR035892">
    <property type="entry name" value="C2_domain_sf"/>
</dbReference>
<evidence type="ECO:0000313" key="3">
    <source>
        <dbReference type="EnsemblPlants" id="Pp3c6_3490V3.1"/>
    </source>
</evidence>
<dbReference type="AlphaFoldDB" id="A0A2K1KE67"/>
<dbReference type="Pfam" id="PF00168">
    <property type="entry name" value="C2"/>
    <property type="match status" value="1"/>
</dbReference>
<accession>A0A2K1KE67</accession>
<reference evidence="3" key="3">
    <citation type="submission" date="2020-12" db="UniProtKB">
        <authorList>
            <consortium name="EnsemblPlants"/>
        </authorList>
    </citation>
    <scope>IDENTIFICATION</scope>
</reference>
<organism evidence="2">
    <name type="scientific">Physcomitrium patens</name>
    <name type="common">Spreading-leaved earth moss</name>
    <name type="synonym">Physcomitrella patens</name>
    <dbReference type="NCBI Taxonomy" id="3218"/>
    <lineage>
        <taxon>Eukaryota</taxon>
        <taxon>Viridiplantae</taxon>
        <taxon>Streptophyta</taxon>
        <taxon>Embryophyta</taxon>
        <taxon>Bryophyta</taxon>
        <taxon>Bryophytina</taxon>
        <taxon>Bryopsida</taxon>
        <taxon>Funariidae</taxon>
        <taxon>Funariales</taxon>
        <taxon>Funariaceae</taxon>
        <taxon>Physcomitrium</taxon>
    </lineage>
</organism>
<dbReference type="PROSITE" id="PS50004">
    <property type="entry name" value="C2"/>
    <property type="match status" value="1"/>
</dbReference>
<dbReference type="Gramene" id="Pp3c6_3490V3.2">
    <property type="protein sequence ID" value="Pp3c6_3490V3.2"/>
    <property type="gene ID" value="Pp3c6_3490"/>
</dbReference>
<dbReference type="SUPFAM" id="SSF49562">
    <property type="entry name" value="C2 domain (Calcium/lipid-binding domain, CaLB)"/>
    <property type="match status" value="1"/>
</dbReference>
<gene>
    <name evidence="3" type="primary">LOC112283472</name>
    <name evidence="2" type="ORF">PHYPA_008448</name>
</gene>
<sequence length="325" mass="36627">MTVCNLLLKVKRAEGVDACVPFKTHTRVYVTVTHKGTVYTTASIEDMGQNPNWDEGLREGAIWFPVIFDIKDTVILELFNSKDKSIGKAILNYAEIRDMRAGQQKDISLQVMVPRFTSSRQRQFGDLFVAVQMTAQQARGEHGDLQLKLRGGYVKGMTSILSRVSEVSVKLSYLHTTYKSGILGGQGDKFLWVDGSFENTFTFLIDTQNENQIIKVQVYNYQLLVGECVETVGKFKRERTVALPLNARGRSVGNIEVATEFTLNHFTRTTPTYPNGSEQIPTSFPDSPYSTPEMNMHNMMDSFVNSFVPQIPALDRTRSGFYSRS</sequence>
<feature type="domain" description="C2" evidence="1">
    <location>
        <begin position="1"/>
        <end position="109"/>
    </location>
</feature>
<dbReference type="EMBL" id="ABEU02000006">
    <property type="protein sequence ID" value="PNR52074.1"/>
    <property type="molecule type" value="Genomic_DNA"/>
</dbReference>
<dbReference type="Gramene" id="Pp3c6_3490V3.1">
    <property type="protein sequence ID" value="Pp3c6_3490V3.1"/>
    <property type="gene ID" value="Pp3c6_3490"/>
</dbReference>
<name>A0A2K1KE67_PHYPA</name>
<dbReference type="RefSeq" id="XP_024377929.1">
    <property type="nucleotide sequence ID" value="XM_024522161.2"/>
</dbReference>
<evidence type="ECO:0000313" key="2">
    <source>
        <dbReference type="EMBL" id="PNR52074.1"/>
    </source>
</evidence>
<reference evidence="2 4" key="2">
    <citation type="journal article" date="2018" name="Plant J.">
        <title>The Physcomitrella patens chromosome-scale assembly reveals moss genome structure and evolution.</title>
        <authorList>
            <person name="Lang D."/>
            <person name="Ullrich K.K."/>
            <person name="Murat F."/>
            <person name="Fuchs J."/>
            <person name="Jenkins J."/>
            <person name="Haas F.B."/>
            <person name="Piednoel M."/>
            <person name="Gundlach H."/>
            <person name="Van Bel M."/>
            <person name="Meyberg R."/>
            <person name="Vives C."/>
            <person name="Morata J."/>
            <person name="Symeonidi A."/>
            <person name="Hiss M."/>
            <person name="Muchero W."/>
            <person name="Kamisugi Y."/>
            <person name="Saleh O."/>
            <person name="Blanc G."/>
            <person name="Decker E.L."/>
            <person name="van Gessel N."/>
            <person name="Grimwood J."/>
            <person name="Hayes R.D."/>
            <person name="Graham S.W."/>
            <person name="Gunter L.E."/>
            <person name="McDaniel S.F."/>
            <person name="Hoernstein S.N.W."/>
            <person name="Larsson A."/>
            <person name="Li F.W."/>
            <person name="Perroud P.F."/>
            <person name="Phillips J."/>
            <person name="Ranjan P."/>
            <person name="Rokshar D.S."/>
            <person name="Rothfels C.J."/>
            <person name="Schneider L."/>
            <person name="Shu S."/>
            <person name="Stevenson D.W."/>
            <person name="Thummler F."/>
            <person name="Tillich M."/>
            <person name="Villarreal Aguilar J.C."/>
            <person name="Widiez T."/>
            <person name="Wong G.K."/>
            <person name="Wymore A."/>
            <person name="Zhang Y."/>
            <person name="Zimmer A.D."/>
            <person name="Quatrano R.S."/>
            <person name="Mayer K.F.X."/>
            <person name="Goodstein D."/>
            <person name="Casacuberta J.M."/>
            <person name="Vandepoele K."/>
            <person name="Reski R."/>
            <person name="Cuming A.C."/>
            <person name="Tuskan G.A."/>
            <person name="Maumus F."/>
            <person name="Salse J."/>
            <person name="Schmutz J."/>
            <person name="Rensing S.A."/>
        </authorList>
    </citation>
    <scope>NUCLEOTIDE SEQUENCE [LARGE SCALE GENOMIC DNA]</scope>
    <source>
        <strain evidence="3 4">cv. Gransden 2004</strain>
    </source>
</reference>
<dbReference type="Gene3D" id="2.60.40.150">
    <property type="entry name" value="C2 domain"/>
    <property type="match status" value="1"/>
</dbReference>